<dbReference type="GO" id="GO:0004574">
    <property type="term" value="F:oligo-1,6-glucosidase activity"/>
    <property type="evidence" value="ECO:0007669"/>
    <property type="project" value="UniProtKB-EC"/>
</dbReference>
<dbReference type="GeneID" id="77006874"/>
<evidence type="ECO:0000256" key="1">
    <source>
        <dbReference type="ARBA" id="ARBA00008061"/>
    </source>
</evidence>
<dbReference type="PATRIC" id="fig|44252.3.peg.2610"/>
<evidence type="ECO:0000256" key="4">
    <source>
        <dbReference type="ARBA" id="ARBA00036217"/>
    </source>
</evidence>
<reference evidence="8 10" key="2">
    <citation type="submission" date="2019-11" db="EMBL/GenBank/DDBJ databases">
        <title>Draft genome sequences of five Paenibacillus species of dairy origin.</title>
        <authorList>
            <person name="Olajide A.M."/>
            <person name="Chen S."/>
            <person name="Lapointe G."/>
        </authorList>
    </citation>
    <scope>NUCLEOTIDE SEQUENCE [LARGE SCALE GENOMIC DNA]</scope>
    <source>
        <strain evidence="8 10">3CT49</strain>
    </source>
</reference>
<dbReference type="PANTHER" id="PTHR10357:SF184">
    <property type="entry name" value="OLIGO-1,6-GLUCOSIDASE 1"/>
    <property type="match status" value="1"/>
</dbReference>
<dbReference type="InterPro" id="IPR045857">
    <property type="entry name" value="O16G_dom_2"/>
</dbReference>
<reference evidence="7 9" key="1">
    <citation type="submission" date="2014-04" db="EMBL/GenBank/DDBJ databases">
        <authorList>
            <person name="Bishop-Lilly K.A."/>
            <person name="Broomall S.M."/>
            <person name="Chain P.S."/>
            <person name="Chertkov O."/>
            <person name="Coyne S.R."/>
            <person name="Daligault H.E."/>
            <person name="Davenport K.W."/>
            <person name="Erkkila T."/>
            <person name="Frey K.G."/>
            <person name="Gibbons H.S."/>
            <person name="Gu W."/>
            <person name="Jaissle J."/>
            <person name="Johnson S.L."/>
            <person name="Koroleva G.I."/>
            <person name="Ladner J.T."/>
            <person name="Lo C.-C."/>
            <person name="Minogue T.D."/>
            <person name="Munk C."/>
            <person name="Palacios G.F."/>
            <person name="Redden C.L."/>
            <person name="Rosenzweig C.N."/>
            <person name="Scholz M.B."/>
            <person name="Teshima H."/>
            <person name="Xu Y."/>
        </authorList>
    </citation>
    <scope>NUCLEOTIDE SEQUENCE [LARGE SCALE GENOMIC DNA]</scope>
    <source>
        <strain evidence="7 9">8244</strain>
    </source>
</reference>
<organism evidence="7 9">
    <name type="scientific">Paenibacillus macerans</name>
    <name type="common">Bacillus macerans</name>
    <dbReference type="NCBI Taxonomy" id="44252"/>
    <lineage>
        <taxon>Bacteria</taxon>
        <taxon>Bacillati</taxon>
        <taxon>Bacillota</taxon>
        <taxon>Bacilli</taxon>
        <taxon>Bacillales</taxon>
        <taxon>Paenibacillaceae</taxon>
        <taxon>Paenibacillus</taxon>
    </lineage>
</organism>
<dbReference type="FunFam" id="3.90.400.10:FF:000002">
    <property type="entry name" value="Sucrose isomerase"/>
    <property type="match status" value="1"/>
</dbReference>
<accession>A0A090ZF40</accession>
<evidence type="ECO:0000259" key="6">
    <source>
        <dbReference type="SMART" id="SM00642"/>
    </source>
</evidence>
<dbReference type="PANTHER" id="PTHR10357">
    <property type="entry name" value="ALPHA-AMYLASE FAMILY MEMBER"/>
    <property type="match status" value="1"/>
</dbReference>
<keyword evidence="3 7" id="KW-0326">Glycosidase</keyword>
<protein>
    <recommendedName>
        <fullName evidence="5">oligo-1,6-glucosidase</fullName>
        <ecNumber evidence="5">3.2.1.10</ecNumber>
    </recommendedName>
</protein>
<dbReference type="Gene3D" id="2.60.40.1180">
    <property type="entry name" value="Golgi alpha-mannosidase II"/>
    <property type="match status" value="1"/>
</dbReference>
<dbReference type="EC" id="3.2.1.10" evidence="5"/>
<keyword evidence="9" id="KW-1185">Reference proteome</keyword>
<evidence type="ECO:0000256" key="3">
    <source>
        <dbReference type="ARBA" id="ARBA00023295"/>
    </source>
</evidence>
<dbReference type="OrthoDB" id="9805159at2"/>
<evidence type="ECO:0000256" key="2">
    <source>
        <dbReference type="ARBA" id="ARBA00022801"/>
    </source>
</evidence>
<comment type="similarity">
    <text evidence="1">Belongs to the glycosyl hydrolase 13 family.</text>
</comment>
<proteinExistence type="inferred from homology"/>
<sequence length="565" mass="65826">MKRTWWKESVVYQIYPISFKDSNGDGIGDLRGIISKLDYLRDLGVDVVWICPIYKSPGHDNGYDISNYCEIKPQFGTMEDFDELLHGLHTRGMKLMMDLVLNHTSDEHPWFLESRQSRNNPKRDYYIWRKGKNGGPPNNWESYFSGSVWEYDARTDEYYLHLYSKHQPDLNWENPAVIGEMHNMIQWWLKKGVDGFRFDAIAHIVKAKGLPDADNPDHSPTVRAYGMFSNLDHVHTLLQNLHDEVLYFYDIMTVGETSGLGPEQALDYVGDGRRELNMTFQFEHMFLDAASPGSGKWDVVPWKLADLKRVMTGWQTILHKKGWNANYLCNHDQPRCVSRFGNDGPYRIPSAKMLATFIHTLEGTPYIYQGEELGMTNIAFDAIDDYRDVETLNFYKERVEAGVPEHEIMRAIHLKSRDNARTPMQWEAGGQAGFTTGTPWIAVNPNCKEINAAQAMQDRDSVYHYYKELIRLRKRHEVFVYGEYRLLLEDHPEIYAYTRTLDDTLLLVILNFFAGEPVFEWPDSVKIEGIELLISNYKPDEWEDLRQLRLRPYEARVYLQQGSRG</sequence>
<dbReference type="Gene3D" id="3.90.400.10">
    <property type="entry name" value="Oligo-1,6-glucosidase, Domain 2"/>
    <property type="match status" value="1"/>
</dbReference>
<evidence type="ECO:0000313" key="10">
    <source>
        <dbReference type="Proteomes" id="UP000442469"/>
    </source>
</evidence>
<name>A0A090ZF40_PAEMA</name>
<dbReference type="SUPFAM" id="SSF51445">
    <property type="entry name" value="(Trans)glycosidases"/>
    <property type="match status" value="1"/>
</dbReference>
<dbReference type="Proteomes" id="UP000442469">
    <property type="component" value="Unassembled WGS sequence"/>
</dbReference>
<dbReference type="CDD" id="cd11333">
    <property type="entry name" value="AmyAc_SI_OligoGlu_DGase"/>
    <property type="match status" value="1"/>
</dbReference>
<dbReference type="GO" id="GO:0009313">
    <property type="term" value="P:oligosaccharide catabolic process"/>
    <property type="evidence" value="ECO:0007669"/>
    <property type="project" value="TreeGrafter"/>
</dbReference>
<dbReference type="InterPro" id="IPR013780">
    <property type="entry name" value="Glyco_hydro_b"/>
</dbReference>
<evidence type="ECO:0000313" key="7">
    <source>
        <dbReference type="EMBL" id="KFN09018.1"/>
    </source>
</evidence>
<keyword evidence="2 7" id="KW-0378">Hydrolase</keyword>
<dbReference type="RefSeq" id="WP_036628043.1">
    <property type="nucleotide sequence ID" value="NZ_BGML01000003.1"/>
</dbReference>
<dbReference type="FunFam" id="3.20.20.80:FF:000064">
    <property type="entry name" value="Oligo-1,6-glucosidase"/>
    <property type="match status" value="2"/>
</dbReference>
<comment type="catalytic activity">
    <reaction evidence="4">
        <text>Hydrolysis of (1-&gt;6)-alpha-D-glucosidic linkages in some oligosaccharides produced from starch and glycogen by alpha-amylase, and in isomaltose.</text>
        <dbReference type="EC" id="3.2.1.10"/>
    </reaction>
</comment>
<dbReference type="Gene3D" id="3.20.20.80">
    <property type="entry name" value="Glycosidases"/>
    <property type="match status" value="1"/>
</dbReference>
<evidence type="ECO:0000256" key="5">
    <source>
        <dbReference type="ARBA" id="ARBA00038939"/>
    </source>
</evidence>
<dbReference type="Proteomes" id="UP000029278">
    <property type="component" value="Unassembled WGS sequence"/>
</dbReference>
<dbReference type="HOGENOM" id="CLU_006462_1_2_9"/>
<comment type="caution">
    <text evidence="7">The sequence shown here is derived from an EMBL/GenBank/DDBJ whole genome shotgun (WGS) entry which is preliminary data.</text>
</comment>
<dbReference type="EMBL" id="WNZZ01000002">
    <property type="protein sequence ID" value="MUG21660.1"/>
    <property type="molecule type" value="Genomic_DNA"/>
</dbReference>
<dbReference type="InterPro" id="IPR017853">
    <property type="entry name" value="GH"/>
</dbReference>
<dbReference type="EMBL" id="JMQA01000024">
    <property type="protein sequence ID" value="KFN09018.1"/>
    <property type="molecule type" value="Genomic_DNA"/>
</dbReference>
<feature type="domain" description="Glycosyl hydrolase family 13 catalytic" evidence="6">
    <location>
        <begin position="13"/>
        <end position="421"/>
    </location>
</feature>
<dbReference type="GO" id="GO:0004556">
    <property type="term" value="F:alpha-amylase activity"/>
    <property type="evidence" value="ECO:0007669"/>
    <property type="project" value="TreeGrafter"/>
</dbReference>
<dbReference type="SMART" id="SM00642">
    <property type="entry name" value="Aamy"/>
    <property type="match status" value="1"/>
</dbReference>
<evidence type="ECO:0000313" key="9">
    <source>
        <dbReference type="Proteomes" id="UP000029278"/>
    </source>
</evidence>
<dbReference type="STRING" id="44252.DJ90_2685"/>
<evidence type="ECO:0000313" key="8">
    <source>
        <dbReference type="EMBL" id="MUG21660.1"/>
    </source>
</evidence>
<dbReference type="SUPFAM" id="SSF51011">
    <property type="entry name" value="Glycosyl hydrolase domain"/>
    <property type="match status" value="1"/>
</dbReference>
<dbReference type="InterPro" id="IPR006047">
    <property type="entry name" value="GH13_cat_dom"/>
</dbReference>
<dbReference type="Pfam" id="PF00128">
    <property type="entry name" value="Alpha-amylase"/>
    <property type="match status" value="1"/>
</dbReference>
<gene>
    <name evidence="7" type="primary">malL</name>
    <name evidence="7" type="ORF">DJ90_2685</name>
    <name evidence="8" type="ORF">GNQ08_04355</name>
</gene>
<dbReference type="FunFam" id="2.60.40.1180:FF:000007">
    <property type="entry name" value="Sucrose isomerase"/>
    <property type="match status" value="1"/>
</dbReference>
<dbReference type="NCBIfam" id="NF008183">
    <property type="entry name" value="PRK10933.1"/>
    <property type="match status" value="1"/>
</dbReference>
<dbReference type="AlphaFoldDB" id="A0A090ZF40"/>